<comment type="caution">
    <text evidence="2">The sequence shown here is derived from an EMBL/GenBank/DDBJ whole genome shotgun (WGS) entry which is preliminary data.</text>
</comment>
<protein>
    <recommendedName>
        <fullName evidence="4">DUF742 domain-containing protein</fullName>
    </recommendedName>
</protein>
<feature type="compositionally biased region" description="Basic residues" evidence="1">
    <location>
        <begin position="65"/>
        <end position="74"/>
    </location>
</feature>
<reference evidence="2" key="1">
    <citation type="journal article" date="2014" name="Int. J. Syst. Evol. Microbiol.">
        <title>Complete genome sequence of Corynebacterium casei LMG S-19264T (=DSM 44701T), isolated from a smear-ripened cheese.</title>
        <authorList>
            <consortium name="US DOE Joint Genome Institute (JGI-PGF)"/>
            <person name="Walter F."/>
            <person name="Albersmeier A."/>
            <person name="Kalinowski J."/>
            <person name="Ruckert C."/>
        </authorList>
    </citation>
    <scope>NUCLEOTIDE SEQUENCE</scope>
    <source>
        <strain evidence="2">JCM 3276</strain>
    </source>
</reference>
<dbReference type="AlphaFoldDB" id="A0A918GKQ8"/>
<keyword evidence="3" id="KW-1185">Reference proteome</keyword>
<evidence type="ECO:0000313" key="2">
    <source>
        <dbReference type="EMBL" id="GGS44455.1"/>
    </source>
</evidence>
<feature type="region of interest" description="Disordered" evidence="1">
    <location>
        <begin position="1"/>
        <end position="82"/>
    </location>
</feature>
<sequence>MGQALVQKTVVARSTQRARGNPEVGNTGARFGPQGPLPAAEVDPVLAEPPAADSPIGLTGARFGRTGRKRKREARKADPAPVADAWWDADTPVETGEDHWTDEYADWLTRPESHALVRPYAWTRGRTRARGDLAIEALVHTVRLDARTSWSSRAITELCRTPRSVAEVAALLSVPLGVARVLIADLAAAGVVRVHATPDGVPDLTMLNRVLTGLRRL</sequence>
<name>A0A918GKQ8_9PSEU</name>
<dbReference type="Pfam" id="PF05331">
    <property type="entry name" value="DUF742"/>
    <property type="match status" value="1"/>
</dbReference>
<dbReference type="Proteomes" id="UP000660680">
    <property type="component" value="Unassembled WGS sequence"/>
</dbReference>
<evidence type="ECO:0000313" key="3">
    <source>
        <dbReference type="Proteomes" id="UP000660680"/>
    </source>
</evidence>
<proteinExistence type="predicted"/>
<evidence type="ECO:0000256" key="1">
    <source>
        <dbReference type="SAM" id="MobiDB-lite"/>
    </source>
</evidence>
<accession>A0A918GKQ8</accession>
<dbReference type="EMBL" id="BMRB01000003">
    <property type="protein sequence ID" value="GGS44455.1"/>
    <property type="molecule type" value="Genomic_DNA"/>
</dbReference>
<dbReference type="PANTHER" id="PTHR36221:SF1">
    <property type="entry name" value="DUF742 DOMAIN-CONTAINING PROTEIN"/>
    <property type="match status" value="1"/>
</dbReference>
<evidence type="ECO:0008006" key="4">
    <source>
        <dbReference type="Google" id="ProtNLM"/>
    </source>
</evidence>
<gene>
    <name evidence="2" type="ORF">GCM10010171_44580</name>
</gene>
<dbReference type="InterPro" id="IPR007995">
    <property type="entry name" value="DUF742"/>
</dbReference>
<organism evidence="2 3">
    <name type="scientific">Actinokineospora fastidiosa</name>
    <dbReference type="NCBI Taxonomy" id="1816"/>
    <lineage>
        <taxon>Bacteria</taxon>
        <taxon>Bacillati</taxon>
        <taxon>Actinomycetota</taxon>
        <taxon>Actinomycetes</taxon>
        <taxon>Pseudonocardiales</taxon>
        <taxon>Pseudonocardiaceae</taxon>
        <taxon>Actinokineospora</taxon>
    </lineage>
</organism>
<dbReference type="PANTHER" id="PTHR36221">
    <property type="entry name" value="DUF742 DOMAIN-CONTAINING PROTEIN"/>
    <property type="match status" value="1"/>
</dbReference>
<reference evidence="2" key="2">
    <citation type="submission" date="2020-09" db="EMBL/GenBank/DDBJ databases">
        <authorList>
            <person name="Sun Q."/>
            <person name="Ohkuma M."/>
        </authorList>
    </citation>
    <scope>NUCLEOTIDE SEQUENCE</scope>
    <source>
        <strain evidence="2">JCM 3276</strain>
    </source>
</reference>